<dbReference type="PANTHER" id="PTHR39081:SF1">
    <property type="entry name" value="MUT7-C RNASE DOMAIN-CONTAINING PROTEIN"/>
    <property type="match status" value="1"/>
</dbReference>
<proteinExistence type="predicted"/>
<organism evidence="3 4">
    <name type="scientific">Halomonas organivorans</name>
    <dbReference type="NCBI Taxonomy" id="257772"/>
    <lineage>
        <taxon>Bacteria</taxon>
        <taxon>Pseudomonadati</taxon>
        <taxon>Pseudomonadota</taxon>
        <taxon>Gammaproteobacteria</taxon>
        <taxon>Oceanospirillales</taxon>
        <taxon>Halomonadaceae</taxon>
        <taxon>Halomonas</taxon>
    </lineage>
</organism>
<evidence type="ECO:0000259" key="1">
    <source>
        <dbReference type="Pfam" id="PF01927"/>
    </source>
</evidence>
<dbReference type="EMBL" id="JACHXM010000008">
    <property type="protein sequence ID" value="MBB3141280.1"/>
    <property type="molecule type" value="Genomic_DNA"/>
</dbReference>
<protein>
    <recommendedName>
        <fullName evidence="5">Twitching motility protein PilT</fullName>
    </recommendedName>
</protein>
<dbReference type="Pfam" id="PF01927">
    <property type="entry name" value="Mut7-C"/>
    <property type="match status" value="1"/>
</dbReference>
<feature type="domain" description="Mut7-C RNAse" evidence="1">
    <location>
        <begin position="96"/>
        <end position="239"/>
    </location>
</feature>
<gene>
    <name evidence="3" type="ORF">FHR96_002157</name>
</gene>
<dbReference type="InterPro" id="IPR016155">
    <property type="entry name" value="Mopterin_synth/thiamin_S_b"/>
</dbReference>
<accession>A0A7W5BY33</accession>
<reference evidence="3 4" key="1">
    <citation type="submission" date="2020-08" db="EMBL/GenBank/DDBJ databases">
        <title>Genomic Encyclopedia of Type Strains, Phase III (KMG-III): the genomes of soil and plant-associated and newly described type strains.</title>
        <authorList>
            <person name="Whitman W."/>
        </authorList>
    </citation>
    <scope>NUCLEOTIDE SEQUENCE [LARGE SCALE GENOMIC DNA]</scope>
    <source>
        <strain evidence="3 4">CECT 5995</strain>
    </source>
</reference>
<sequence>MDTARLRFHGELDDFLPRERRGRTLAYRVDRRAAIKDVIEALGVPHPEIDAILVDGTLVGFDHPLAAGETVNVYPANVAPPGAASHRLRPPLPQPPRFVLDVHLGRLARYLRLLGLDCRYRNRADDAELAEWAETEDRILLTRDRNLLKRRRVALGRFVRADAPFDQLVEVIRAFVRRDELAPFTRCTRCNGRLEAVAKDTVIHRLEPLTRRYIDDFLRCEACGQLYWHGSHVSRMQSLVARLHHRLDEAT</sequence>
<dbReference type="AlphaFoldDB" id="A0A7W5BY33"/>
<feature type="domain" description="Ubiquitin Mut7-C" evidence="2">
    <location>
        <begin position="1"/>
        <end position="76"/>
    </location>
</feature>
<keyword evidence="4" id="KW-1185">Reference proteome</keyword>
<dbReference type="Proteomes" id="UP000525987">
    <property type="component" value="Unassembled WGS sequence"/>
</dbReference>
<dbReference type="RefSeq" id="WP_183387662.1">
    <property type="nucleotide sequence ID" value="NZ_JACHXM010000008.1"/>
</dbReference>
<evidence type="ECO:0000313" key="4">
    <source>
        <dbReference type="Proteomes" id="UP000525987"/>
    </source>
</evidence>
<dbReference type="InterPro" id="IPR027798">
    <property type="entry name" value="Ub_Mut7C"/>
</dbReference>
<dbReference type="SUPFAM" id="SSF54285">
    <property type="entry name" value="MoaD/ThiS"/>
    <property type="match status" value="1"/>
</dbReference>
<evidence type="ECO:0000313" key="3">
    <source>
        <dbReference type="EMBL" id="MBB3141280.1"/>
    </source>
</evidence>
<name>A0A7W5BY33_9GAMM</name>
<comment type="caution">
    <text evidence="3">The sequence shown here is derived from an EMBL/GenBank/DDBJ whole genome shotgun (WGS) entry which is preliminary data.</text>
</comment>
<dbReference type="InterPro" id="IPR002782">
    <property type="entry name" value="Mut7-C_RNAse_dom"/>
</dbReference>
<dbReference type="PANTHER" id="PTHR39081">
    <property type="entry name" value="MUT7-C DOMAIN-CONTAINING PROTEIN"/>
    <property type="match status" value="1"/>
</dbReference>
<evidence type="ECO:0008006" key="5">
    <source>
        <dbReference type="Google" id="ProtNLM"/>
    </source>
</evidence>
<evidence type="ECO:0000259" key="2">
    <source>
        <dbReference type="Pfam" id="PF14451"/>
    </source>
</evidence>
<dbReference type="Pfam" id="PF14451">
    <property type="entry name" value="Ub-Mut7C"/>
    <property type="match status" value="1"/>
</dbReference>